<gene>
    <name evidence="6" type="ORF">TorRG33x02_046750</name>
</gene>
<evidence type="ECO:0000313" key="6">
    <source>
        <dbReference type="EMBL" id="PON99508.1"/>
    </source>
</evidence>
<comment type="similarity">
    <text evidence="1">Belongs to the peptidase S28 family.</text>
</comment>
<evidence type="ECO:0000313" key="7">
    <source>
        <dbReference type="Proteomes" id="UP000237000"/>
    </source>
</evidence>
<dbReference type="EMBL" id="JXTC01000018">
    <property type="protein sequence ID" value="PON99508.1"/>
    <property type="molecule type" value="Genomic_DNA"/>
</dbReference>
<dbReference type="PANTHER" id="PTHR11010:SF11">
    <property type="entry name" value="THYMUS-SPECIFIC SERINE PROTEASE"/>
    <property type="match status" value="1"/>
</dbReference>
<dbReference type="Gene3D" id="3.40.50.1820">
    <property type="entry name" value="alpha/beta hydrolase"/>
    <property type="match status" value="1"/>
</dbReference>
<dbReference type="OrthoDB" id="1735038at2759"/>
<keyword evidence="4" id="KW-0378">Hydrolase</keyword>
<evidence type="ECO:0000256" key="4">
    <source>
        <dbReference type="ARBA" id="ARBA00022801"/>
    </source>
</evidence>
<sequence length="162" mass="17906">MVLPFVLQIQYGNPDQLCSPLVQAKKNGDDLVTVLPGCGGSKFVLKLHIFKWHLKMTASVPPKLTQGIYHLDLCRNIFGDGVYPDVAATNIYYGGTKIGGTKIIFTNGSQDPWRHASKQTSSPDCDAQKCSSPDAVHKVRQKIIDNIDLWLSQCQDSDMRSV</sequence>
<keyword evidence="2" id="KW-0645">Protease</keyword>
<dbReference type="InterPro" id="IPR008758">
    <property type="entry name" value="Peptidase_S28"/>
</dbReference>
<keyword evidence="5" id="KW-0325">Glycoprotein</keyword>
<dbReference type="GO" id="GO:0006508">
    <property type="term" value="P:proteolysis"/>
    <property type="evidence" value="ECO:0007669"/>
    <property type="project" value="UniProtKB-KW"/>
</dbReference>
<organism evidence="6 7">
    <name type="scientific">Trema orientale</name>
    <name type="common">Charcoal tree</name>
    <name type="synonym">Celtis orientalis</name>
    <dbReference type="NCBI Taxonomy" id="63057"/>
    <lineage>
        <taxon>Eukaryota</taxon>
        <taxon>Viridiplantae</taxon>
        <taxon>Streptophyta</taxon>
        <taxon>Embryophyta</taxon>
        <taxon>Tracheophyta</taxon>
        <taxon>Spermatophyta</taxon>
        <taxon>Magnoliopsida</taxon>
        <taxon>eudicotyledons</taxon>
        <taxon>Gunneridae</taxon>
        <taxon>Pentapetalae</taxon>
        <taxon>rosids</taxon>
        <taxon>fabids</taxon>
        <taxon>Rosales</taxon>
        <taxon>Cannabaceae</taxon>
        <taxon>Trema</taxon>
    </lineage>
</organism>
<evidence type="ECO:0000256" key="1">
    <source>
        <dbReference type="ARBA" id="ARBA00011079"/>
    </source>
</evidence>
<dbReference type="InParanoid" id="A0A2P5FNY4"/>
<evidence type="ECO:0000256" key="5">
    <source>
        <dbReference type="ARBA" id="ARBA00023180"/>
    </source>
</evidence>
<dbReference type="PANTHER" id="PTHR11010">
    <property type="entry name" value="PROTEASE S28 PRO-X CARBOXYPEPTIDASE-RELATED"/>
    <property type="match status" value="1"/>
</dbReference>
<dbReference type="Pfam" id="PF05577">
    <property type="entry name" value="Peptidase_S28"/>
    <property type="match status" value="1"/>
</dbReference>
<dbReference type="InterPro" id="IPR029058">
    <property type="entry name" value="AB_hydrolase_fold"/>
</dbReference>
<accession>A0A2P5FNY4</accession>
<evidence type="ECO:0000256" key="2">
    <source>
        <dbReference type="ARBA" id="ARBA00022670"/>
    </source>
</evidence>
<proteinExistence type="inferred from homology"/>
<dbReference type="AlphaFoldDB" id="A0A2P5FNY4"/>
<dbReference type="GO" id="GO:0005773">
    <property type="term" value="C:vacuole"/>
    <property type="evidence" value="ECO:0007669"/>
    <property type="project" value="TreeGrafter"/>
</dbReference>
<evidence type="ECO:0000256" key="3">
    <source>
        <dbReference type="ARBA" id="ARBA00022729"/>
    </source>
</evidence>
<dbReference type="Proteomes" id="UP000237000">
    <property type="component" value="Unassembled WGS sequence"/>
</dbReference>
<reference evidence="7" key="1">
    <citation type="submission" date="2016-06" db="EMBL/GenBank/DDBJ databases">
        <title>Parallel loss of symbiosis genes in relatives of nitrogen-fixing non-legume Parasponia.</title>
        <authorList>
            <person name="Van Velzen R."/>
            <person name="Holmer R."/>
            <person name="Bu F."/>
            <person name="Rutten L."/>
            <person name="Van Zeijl A."/>
            <person name="Liu W."/>
            <person name="Santuari L."/>
            <person name="Cao Q."/>
            <person name="Sharma T."/>
            <person name="Shen D."/>
            <person name="Roswanjaya Y."/>
            <person name="Wardhani T."/>
            <person name="Kalhor M.S."/>
            <person name="Jansen J."/>
            <person name="Van den Hoogen J."/>
            <person name="Gungor B."/>
            <person name="Hartog M."/>
            <person name="Hontelez J."/>
            <person name="Verver J."/>
            <person name="Yang W.-C."/>
            <person name="Schijlen E."/>
            <person name="Repin R."/>
            <person name="Schilthuizen M."/>
            <person name="Schranz E."/>
            <person name="Heidstra R."/>
            <person name="Miyata K."/>
            <person name="Fedorova E."/>
            <person name="Kohlen W."/>
            <person name="Bisseling T."/>
            <person name="Smit S."/>
            <person name="Geurts R."/>
        </authorList>
    </citation>
    <scope>NUCLEOTIDE SEQUENCE [LARGE SCALE GENOMIC DNA]</scope>
    <source>
        <strain evidence="7">cv. RG33-2</strain>
    </source>
</reference>
<name>A0A2P5FNY4_TREOI</name>
<comment type="caution">
    <text evidence="6">The sequence shown here is derived from an EMBL/GenBank/DDBJ whole genome shotgun (WGS) entry which is preliminary data.</text>
</comment>
<keyword evidence="3" id="KW-0732">Signal</keyword>
<protein>
    <submittedName>
        <fullName evidence="6">Peptidase S</fullName>
    </submittedName>
</protein>
<dbReference type="GO" id="GO:0070008">
    <property type="term" value="F:serine-type exopeptidase activity"/>
    <property type="evidence" value="ECO:0007669"/>
    <property type="project" value="InterPro"/>
</dbReference>
<dbReference type="GO" id="GO:0008239">
    <property type="term" value="F:dipeptidyl-peptidase activity"/>
    <property type="evidence" value="ECO:0007669"/>
    <property type="project" value="TreeGrafter"/>
</dbReference>
<keyword evidence="7" id="KW-1185">Reference proteome</keyword>